<dbReference type="Proteomes" id="UP000789702">
    <property type="component" value="Unassembled WGS sequence"/>
</dbReference>
<evidence type="ECO:0000313" key="1">
    <source>
        <dbReference type="EMBL" id="CAG8468923.1"/>
    </source>
</evidence>
<protein>
    <submittedName>
        <fullName evidence="1">7074_t:CDS:1</fullName>
    </submittedName>
</protein>
<feature type="non-terminal residue" evidence="1">
    <location>
        <position position="959"/>
    </location>
</feature>
<gene>
    <name evidence="1" type="ORF">DHETER_LOCUS1620</name>
</gene>
<dbReference type="EMBL" id="CAJVPU010001026">
    <property type="protein sequence ID" value="CAG8468923.1"/>
    <property type="molecule type" value="Genomic_DNA"/>
</dbReference>
<evidence type="ECO:0000313" key="2">
    <source>
        <dbReference type="Proteomes" id="UP000789702"/>
    </source>
</evidence>
<organism evidence="1 2">
    <name type="scientific">Dentiscutata heterogama</name>
    <dbReference type="NCBI Taxonomy" id="1316150"/>
    <lineage>
        <taxon>Eukaryota</taxon>
        <taxon>Fungi</taxon>
        <taxon>Fungi incertae sedis</taxon>
        <taxon>Mucoromycota</taxon>
        <taxon>Glomeromycotina</taxon>
        <taxon>Glomeromycetes</taxon>
        <taxon>Diversisporales</taxon>
        <taxon>Gigasporaceae</taxon>
        <taxon>Dentiscutata</taxon>
    </lineage>
</organism>
<reference evidence="1" key="1">
    <citation type="submission" date="2021-06" db="EMBL/GenBank/DDBJ databases">
        <authorList>
            <person name="Kallberg Y."/>
            <person name="Tangrot J."/>
            <person name="Rosling A."/>
        </authorList>
    </citation>
    <scope>NUCLEOTIDE SEQUENCE</scope>
    <source>
        <strain evidence="1">IL203A</strain>
    </source>
</reference>
<sequence length="959" mass="109606">MTWRPLLPNIQCMQVPLTNVPSVLDLYAFDVVSSGGSTLGEGYEILPQDRTNKGRLREGDVKTITLVDEHAKQLSKSMFAYTEYLGCSMRVYKIKNVDVFSFTEICEVLIMFLERMGAAKANAPGKILSTTVSTPENQTQPTSTRFVPNLETIQNALKYDKKLHFPSVLEYEKSEDTVISKQYGVKDAQDPKEQAVLLGIASTIMPTLLSKYPDFLGVDSTGRRNSLNFPNTAFMVRSDEPRGRIVATFVSDKETMPVVDLMFESLIQYSIKNDVQLNPKWLAMDKWDPYLTAARKHFPNTQVVLCDWHEADALKEWFTKNINDQWIRDRTFYQFRFVKRSRDQEEFDQRKITILNPKEFQSTIGITNLAIAETITSYFRTHWFGDWVGKRNGCPMKTNMLLESYFKKDMILHYRGRYTKSLHSNLEKIGTSMRVDAGEVERFWNGEGKQPTKSKLQREKNKIHIKGELLYKKNLVQEIDQDAWIVSRFSTDIQHVAAELDDSDSDKEDTESKTSDLFDQEKTLYITRRSEKFACPCGFNIIRGHDCQDIIAVRFFIGEPIASSSLESYLRQKDDNGHNENELKLPKKRGHKNKKKNRLVPGEQVHLRDTILDEPYNKVQIVEVIGEGKVIVDVTFESGNTGQHVVQLADIIGYADEQLSKDSYGNFVVYTMPYGGKKGDLHLTSTCPVDTSLTLIQSAFTQQNIYSQATAFAIADPISHTHLLIKVFDRMKQKQWVEAKLLWVENLPSYNNKLKTGCINLFGSLSELFFEQFFQDSLDWNLLIIKSTVTTVCDSDYCPKKTLPLTHSYDIVLTRGNYFETCLKYWQEPCIVSCGSELITINEKAPENVPVNAFTVDKYASLESGKIMWLLQRDKSTDVNVAGINITDEGLFLESKDLPEEISFPEDAHIKQSNHHVADVRFEDDKNVINVNVLTNSNETTLFGNRDQNLASIVNEISM</sequence>
<comment type="caution">
    <text evidence="1">The sequence shown here is derived from an EMBL/GenBank/DDBJ whole genome shotgun (WGS) entry which is preliminary data.</text>
</comment>
<proteinExistence type="predicted"/>
<accession>A0ACA9KE98</accession>
<keyword evidence="2" id="KW-1185">Reference proteome</keyword>
<name>A0ACA9KE98_9GLOM</name>